<feature type="compositionally biased region" description="Low complexity" evidence="1">
    <location>
        <begin position="138"/>
        <end position="172"/>
    </location>
</feature>
<dbReference type="OrthoDB" id="2367685at2759"/>
<feature type="compositionally biased region" description="Basic and acidic residues" evidence="1">
    <location>
        <begin position="41"/>
        <end position="53"/>
    </location>
</feature>
<feature type="compositionally biased region" description="Pro residues" evidence="1">
    <location>
        <begin position="58"/>
        <end position="67"/>
    </location>
</feature>
<proteinExistence type="predicted"/>
<dbReference type="Gene3D" id="2.20.70.10">
    <property type="match status" value="1"/>
</dbReference>
<dbReference type="Proteomes" id="UP000310189">
    <property type="component" value="Unassembled WGS sequence"/>
</dbReference>
<name>A0A4T0FW14_9BASI</name>
<evidence type="ECO:0000256" key="1">
    <source>
        <dbReference type="SAM" id="MobiDB-lite"/>
    </source>
</evidence>
<gene>
    <name evidence="2" type="ORF">E3P99_00647</name>
</gene>
<comment type="caution">
    <text evidence="2">The sequence shown here is derived from an EMBL/GenBank/DDBJ whole genome shotgun (WGS) entry which is preliminary data.</text>
</comment>
<feature type="compositionally biased region" description="Pro residues" evidence="1">
    <location>
        <begin position="76"/>
        <end position="88"/>
    </location>
</feature>
<dbReference type="AlphaFoldDB" id="A0A4T0FW14"/>
<reference evidence="2 3" key="1">
    <citation type="submission" date="2019-03" db="EMBL/GenBank/DDBJ databases">
        <title>Sequencing 23 genomes of Wallemia ichthyophaga.</title>
        <authorList>
            <person name="Gostincar C."/>
        </authorList>
    </citation>
    <scope>NUCLEOTIDE SEQUENCE [LARGE SCALE GENOMIC DNA]</scope>
    <source>
        <strain evidence="2 3">EXF-5753</strain>
    </source>
</reference>
<accession>A0A4T0FW14</accession>
<feature type="region of interest" description="Disordered" evidence="1">
    <location>
        <begin position="207"/>
        <end position="240"/>
    </location>
</feature>
<sequence length="240" mass="25937">MAEFPDNRPLPDGWVQDYDPSYQRSFWVDTRKQPPVSIWHHPLDDPEYQREQARGSFAPPPGPPPGASPYEDKSPMPQPQPQPSPQPMSQPGSATQLPQGSRKESKSSKLKSFLGMGSSSRPHHGQGYGSYGGGGGYQQQPYGNAYPQRQPYMQPQQPYMQPQQPMYVQQQPGRRMGGGGMGSMLPMAGGLGAGMLGGAFLAHEFDESQQDAYQDGYEDGGGGDFDGGGDFGGGDFGGDF</sequence>
<evidence type="ECO:0000313" key="3">
    <source>
        <dbReference type="Proteomes" id="UP000310189"/>
    </source>
</evidence>
<feature type="compositionally biased region" description="Low complexity" evidence="1">
    <location>
        <begin position="110"/>
        <end position="120"/>
    </location>
</feature>
<protein>
    <recommendedName>
        <fullName evidence="4">WW domain-containing protein</fullName>
    </recommendedName>
</protein>
<feature type="region of interest" description="Disordered" evidence="1">
    <location>
        <begin position="30"/>
        <end position="182"/>
    </location>
</feature>
<keyword evidence="3" id="KW-1185">Reference proteome</keyword>
<dbReference type="EMBL" id="SPNW01000007">
    <property type="protein sequence ID" value="TIA92365.1"/>
    <property type="molecule type" value="Genomic_DNA"/>
</dbReference>
<evidence type="ECO:0008006" key="4">
    <source>
        <dbReference type="Google" id="ProtNLM"/>
    </source>
</evidence>
<feature type="compositionally biased region" description="Gly residues" evidence="1">
    <location>
        <begin position="126"/>
        <end position="137"/>
    </location>
</feature>
<evidence type="ECO:0000313" key="2">
    <source>
        <dbReference type="EMBL" id="TIA92365.1"/>
    </source>
</evidence>
<organism evidence="2 3">
    <name type="scientific">Wallemia hederae</name>
    <dbReference type="NCBI Taxonomy" id="1540922"/>
    <lineage>
        <taxon>Eukaryota</taxon>
        <taxon>Fungi</taxon>
        <taxon>Dikarya</taxon>
        <taxon>Basidiomycota</taxon>
        <taxon>Wallemiomycotina</taxon>
        <taxon>Wallemiomycetes</taxon>
        <taxon>Wallemiales</taxon>
        <taxon>Wallemiaceae</taxon>
        <taxon>Wallemia</taxon>
    </lineage>
</organism>
<feature type="compositionally biased region" description="Gly residues" evidence="1">
    <location>
        <begin position="219"/>
        <end position="240"/>
    </location>
</feature>